<dbReference type="PANTHER" id="PTHR10533:SF12">
    <property type="match status" value="1"/>
</dbReference>
<dbReference type="GO" id="GO:0007218">
    <property type="term" value="P:neuropeptide signaling pathway"/>
    <property type="evidence" value="ECO:0007669"/>
    <property type="project" value="TreeGrafter"/>
</dbReference>
<reference evidence="9" key="2">
    <citation type="submission" date="2025-04" db="UniProtKB">
        <authorList>
            <consortium name="RefSeq"/>
        </authorList>
    </citation>
    <scope>IDENTIFICATION</scope>
    <source>
        <tissue evidence="9">Sperm</tissue>
    </source>
</reference>
<keyword evidence="5" id="KW-0732">Signal</keyword>
<sequence length="93" mass="10569">MVSPRVRMAALALSVCAILCLGMHASAFPPKPDNPGDNASPEQMARYKAAVRHYINLITRQRYGKRALTPENWIYRDPAEERVTYGLDDYAMW</sequence>
<dbReference type="InterPro" id="IPR020392">
    <property type="entry name" value="Pancreatic_hormone-like_CS"/>
</dbReference>
<dbReference type="PROSITE" id="PS50276">
    <property type="entry name" value="PANCREATIC_HORMONE_2"/>
    <property type="match status" value="1"/>
</dbReference>
<keyword evidence="3" id="KW-0964">Secreted</keyword>
<dbReference type="KEGG" id="pmrn:103091685"/>
<dbReference type="OrthoDB" id="9852947at2759"/>
<dbReference type="GeneTree" id="ENSGT00940000156475"/>
<keyword evidence="8" id="KW-1185">Reference proteome</keyword>
<comment type="subcellular location">
    <subcellularLocation>
        <location evidence="1">Secreted</location>
    </subcellularLocation>
</comment>
<dbReference type="Pfam" id="PF00159">
    <property type="entry name" value="Hormone_3"/>
    <property type="match status" value="1"/>
</dbReference>
<dbReference type="CDD" id="cd00126">
    <property type="entry name" value="PAH"/>
    <property type="match status" value="1"/>
</dbReference>
<dbReference type="PROSITE" id="PS00265">
    <property type="entry name" value="PANCREATIC_HORMONE_1"/>
    <property type="match status" value="1"/>
</dbReference>
<dbReference type="GO" id="GO:0031841">
    <property type="term" value="F:neuropeptide Y receptor binding"/>
    <property type="evidence" value="ECO:0007669"/>
    <property type="project" value="TreeGrafter"/>
</dbReference>
<dbReference type="GO" id="GO:0005184">
    <property type="term" value="F:neuropeptide hormone activity"/>
    <property type="evidence" value="ECO:0007669"/>
    <property type="project" value="TreeGrafter"/>
</dbReference>
<reference evidence="7" key="3">
    <citation type="submission" date="2025-05" db="UniProtKB">
        <authorList>
            <consortium name="Ensembl"/>
        </authorList>
    </citation>
    <scope>IDENTIFICATION</scope>
</reference>
<feature type="chain" id="PRO_5014105509" evidence="5">
    <location>
        <begin position="28"/>
        <end position="93"/>
    </location>
</feature>
<name>Q58VP9_PETMA</name>
<evidence type="ECO:0000256" key="2">
    <source>
        <dbReference type="ARBA" id="ARBA00010022"/>
    </source>
</evidence>
<dbReference type="EMBL" id="AY823513">
    <property type="protein sequence ID" value="AAW47392.1"/>
    <property type="molecule type" value="mRNA"/>
</dbReference>
<dbReference type="STRING" id="7757.ENSPMAP00000008455"/>
<comment type="similarity">
    <text evidence="2 4">Belongs to the NPY family.</text>
</comment>
<dbReference type="RefSeq" id="XP_032815106.1">
    <property type="nucleotide sequence ID" value="XM_032959215.1"/>
</dbReference>
<accession>Q58VP9</accession>
<dbReference type="GO" id="GO:0007631">
    <property type="term" value="P:feeding behavior"/>
    <property type="evidence" value="ECO:0007669"/>
    <property type="project" value="TreeGrafter"/>
</dbReference>
<dbReference type="Ensembl" id="ENSPMAT00000008493.1">
    <property type="protein sequence ID" value="ENSPMAP00000008455.1"/>
    <property type="gene ID" value="ENSPMAG00000007688.1"/>
</dbReference>
<reference evidence="6" key="1">
    <citation type="journal article" date="2005" name="Ann. N. Y. Acad. Sci.">
        <title>Expression of neuropeptide Y family peptides in the brain and gut during stages of the life cycle of a parasitic lamprey (Petromyzon marinus) and a nonparasitic lamprey (Ichthyomyzon gagei).</title>
        <authorList>
            <person name="Montpetit C.J."/>
            <person name="Chatalov V."/>
            <person name="Yuk J."/>
            <person name="Rasaratnam I."/>
            <person name="Youson J.H."/>
        </authorList>
    </citation>
    <scope>NUCLEOTIDE SEQUENCE</scope>
</reference>
<evidence type="ECO:0000256" key="5">
    <source>
        <dbReference type="SAM" id="SignalP"/>
    </source>
</evidence>
<evidence type="ECO:0000313" key="9">
    <source>
        <dbReference type="RefSeq" id="XP_032815106.1"/>
    </source>
</evidence>
<dbReference type="PRINTS" id="PR00278">
    <property type="entry name" value="PANCHORMONE"/>
</dbReference>
<evidence type="ECO:0000256" key="4">
    <source>
        <dbReference type="RuleBase" id="RU000656"/>
    </source>
</evidence>
<feature type="signal peptide" evidence="5">
    <location>
        <begin position="1"/>
        <end position="27"/>
    </location>
</feature>
<dbReference type="Gene3D" id="6.10.250.900">
    <property type="match status" value="1"/>
</dbReference>
<dbReference type="AlphaFoldDB" id="Q58VP9"/>
<protein>
    <submittedName>
        <fullName evidence="6 7 9">Peptide YY</fullName>
    </submittedName>
</protein>
<dbReference type="InterPro" id="IPR001955">
    <property type="entry name" value="Pancreatic_hormone-like"/>
</dbReference>
<evidence type="ECO:0000256" key="1">
    <source>
        <dbReference type="ARBA" id="ARBA00004613"/>
    </source>
</evidence>
<dbReference type="PANTHER" id="PTHR10533">
    <property type="entry name" value="NEUROPEPTIDE Y/PANCREATIC HORMONE/PEPTIDE YY"/>
    <property type="match status" value="1"/>
</dbReference>
<evidence type="ECO:0000313" key="6">
    <source>
        <dbReference type="EMBL" id="AAW47392.1"/>
    </source>
</evidence>
<dbReference type="HOGENOM" id="CLU_162379_1_0_1"/>
<evidence type="ECO:0000256" key="3">
    <source>
        <dbReference type="ARBA" id="ARBA00022525"/>
    </source>
</evidence>
<proteinExistence type="evidence at transcript level"/>
<gene>
    <name evidence="6" type="primary">PYY</name>
    <name evidence="7 9" type="synonym">LOC103091685</name>
</gene>
<evidence type="ECO:0000313" key="7">
    <source>
        <dbReference type="Ensembl" id="ENSPMAP00000008455.1"/>
    </source>
</evidence>
<dbReference type="SMART" id="SM00309">
    <property type="entry name" value="PAH"/>
    <property type="match status" value="1"/>
</dbReference>
<dbReference type="GO" id="GO:0005615">
    <property type="term" value="C:extracellular space"/>
    <property type="evidence" value="ECO:0007669"/>
    <property type="project" value="TreeGrafter"/>
</dbReference>
<evidence type="ECO:0000313" key="8">
    <source>
        <dbReference type="Proteomes" id="UP001318040"/>
    </source>
</evidence>
<organism evidence="6">
    <name type="scientific">Petromyzon marinus</name>
    <name type="common">Sea lamprey</name>
    <dbReference type="NCBI Taxonomy" id="7757"/>
    <lineage>
        <taxon>Eukaryota</taxon>
        <taxon>Metazoa</taxon>
        <taxon>Chordata</taxon>
        <taxon>Craniata</taxon>
        <taxon>Vertebrata</taxon>
        <taxon>Cyclostomata</taxon>
        <taxon>Hyperoartia</taxon>
        <taxon>Petromyzontiformes</taxon>
        <taxon>Petromyzontidae</taxon>
        <taxon>Petromyzon</taxon>
    </lineage>
</organism>
<dbReference type="Proteomes" id="UP001318040">
    <property type="component" value="Chromosome 2"/>
</dbReference>